<protein>
    <submittedName>
        <fullName evidence="1">Unnamed protein product</fullName>
    </submittedName>
</protein>
<organism evidence="1 2">
    <name type="scientific">Ambrosiozyma monospora</name>
    <name type="common">Yeast</name>
    <name type="synonym">Endomycopsis monosporus</name>
    <dbReference type="NCBI Taxonomy" id="43982"/>
    <lineage>
        <taxon>Eukaryota</taxon>
        <taxon>Fungi</taxon>
        <taxon>Dikarya</taxon>
        <taxon>Ascomycota</taxon>
        <taxon>Saccharomycotina</taxon>
        <taxon>Pichiomycetes</taxon>
        <taxon>Pichiales</taxon>
        <taxon>Pichiaceae</taxon>
        <taxon>Ambrosiozyma</taxon>
    </lineage>
</organism>
<dbReference type="Proteomes" id="UP001165064">
    <property type="component" value="Unassembled WGS sequence"/>
</dbReference>
<gene>
    <name evidence="1" type="ORF">Amon02_000829700</name>
</gene>
<evidence type="ECO:0000313" key="2">
    <source>
        <dbReference type="Proteomes" id="UP001165064"/>
    </source>
</evidence>
<evidence type="ECO:0000313" key="1">
    <source>
        <dbReference type="EMBL" id="GME88012.1"/>
    </source>
</evidence>
<sequence>MAPTRDLALRIQKIVLSMGKYLDINVNASVGGKPVIEDIEAFKKGPQIVVGTPGRVSSMIMRGFFQTDDIKMFFISEFDEVLSTGFKEQIYKVFKSLPPTTQVVLMPASVDMEVLEVVDEFMRDPIRITMKKQDWHLEGIKQYYVNVNEEQDKFDRLCDLYDSIPVTQAVIFCSTRRTLQELTKRFTHNKFTVSAIHSELSQDEKDIKLKEFRTGASRI</sequence>
<keyword evidence="2" id="KW-1185">Reference proteome</keyword>
<name>A0ACB5TGV2_AMBMO</name>
<dbReference type="EMBL" id="BSXS01007243">
    <property type="protein sequence ID" value="GME88012.1"/>
    <property type="molecule type" value="Genomic_DNA"/>
</dbReference>
<comment type="caution">
    <text evidence="1">The sequence shown here is derived from an EMBL/GenBank/DDBJ whole genome shotgun (WGS) entry which is preliminary data.</text>
</comment>
<reference evidence="1" key="1">
    <citation type="submission" date="2023-04" db="EMBL/GenBank/DDBJ databases">
        <title>Ambrosiozyma monospora NBRC 10751.</title>
        <authorList>
            <person name="Ichikawa N."/>
            <person name="Sato H."/>
            <person name="Tonouchi N."/>
        </authorList>
    </citation>
    <scope>NUCLEOTIDE SEQUENCE</scope>
    <source>
        <strain evidence="1">NBRC 10751</strain>
    </source>
</reference>
<accession>A0ACB5TGV2</accession>
<proteinExistence type="predicted"/>